<reference evidence="2 3" key="1">
    <citation type="submission" date="2018-12" db="EMBL/GenBank/DDBJ databases">
        <title>Draft genome sequence of Xylaria grammica IHI A82.</title>
        <authorList>
            <person name="Buettner E."/>
            <person name="Kellner H."/>
        </authorList>
    </citation>
    <scope>NUCLEOTIDE SEQUENCE [LARGE SCALE GENOMIC DNA]</scope>
    <source>
        <strain evidence="2 3">IHI A82</strain>
    </source>
</reference>
<feature type="chain" id="PRO_5019542195" description="AA1-like domain-containing protein" evidence="1">
    <location>
        <begin position="20"/>
        <end position="186"/>
    </location>
</feature>
<evidence type="ECO:0000256" key="1">
    <source>
        <dbReference type="SAM" id="SignalP"/>
    </source>
</evidence>
<feature type="signal peptide" evidence="1">
    <location>
        <begin position="1"/>
        <end position="19"/>
    </location>
</feature>
<evidence type="ECO:0000313" key="3">
    <source>
        <dbReference type="Proteomes" id="UP000286045"/>
    </source>
</evidence>
<comment type="caution">
    <text evidence="2">The sequence shown here is derived from an EMBL/GenBank/DDBJ whole genome shotgun (WGS) entry which is preliminary data.</text>
</comment>
<dbReference type="Proteomes" id="UP000286045">
    <property type="component" value="Unassembled WGS sequence"/>
</dbReference>
<evidence type="ECO:0000313" key="2">
    <source>
        <dbReference type="EMBL" id="RWA12858.1"/>
    </source>
</evidence>
<dbReference type="AlphaFoldDB" id="A0A439DEQ8"/>
<proteinExistence type="predicted"/>
<protein>
    <recommendedName>
        <fullName evidence="4">AA1-like domain-containing protein</fullName>
    </recommendedName>
</protein>
<evidence type="ECO:0008006" key="4">
    <source>
        <dbReference type="Google" id="ProtNLM"/>
    </source>
</evidence>
<name>A0A439DEQ8_9PEZI</name>
<organism evidence="2 3">
    <name type="scientific">Xylaria grammica</name>
    <dbReference type="NCBI Taxonomy" id="363999"/>
    <lineage>
        <taxon>Eukaryota</taxon>
        <taxon>Fungi</taxon>
        <taxon>Dikarya</taxon>
        <taxon>Ascomycota</taxon>
        <taxon>Pezizomycotina</taxon>
        <taxon>Sordariomycetes</taxon>
        <taxon>Xylariomycetidae</taxon>
        <taxon>Xylariales</taxon>
        <taxon>Xylariaceae</taxon>
        <taxon>Xylaria</taxon>
    </lineage>
</organism>
<accession>A0A439DEQ8</accession>
<keyword evidence="3" id="KW-1185">Reference proteome</keyword>
<gene>
    <name evidence="2" type="ORF">EKO27_g2234</name>
</gene>
<dbReference type="EMBL" id="RYZI01000040">
    <property type="protein sequence ID" value="RWA12858.1"/>
    <property type="molecule type" value="Genomic_DNA"/>
</dbReference>
<sequence>MRAISTLTPIVSLLPLALAIPHGRQVVHEFDLTELHGTFPTNGVYGTGPIDSSLSISVTYPDPSSDSGANLTTTCSTAWPASIGPGPTDWATCEDSSVQWRLPADGWSSYGNYRVELYQTLTDDGAGLDATHYLTFNPSTTSDPNAYLSCLQMGKFTPTICQINGPLSRVPGPVVMYASEETARPN</sequence>
<keyword evidence="1" id="KW-0732">Signal</keyword>